<evidence type="ECO:0000313" key="9">
    <source>
        <dbReference type="Proteomes" id="UP000252107"/>
    </source>
</evidence>
<feature type="transmembrane region" description="Helical" evidence="6">
    <location>
        <begin position="259"/>
        <end position="282"/>
    </location>
</feature>
<feature type="transmembrane region" description="Helical" evidence="6">
    <location>
        <begin position="70"/>
        <end position="89"/>
    </location>
</feature>
<dbReference type="InterPro" id="IPR002541">
    <property type="entry name" value="Cyt_c_assembly"/>
</dbReference>
<feature type="transmembrane region" description="Helical" evidence="6">
    <location>
        <begin position="297"/>
        <end position="312"/>
    </location>
</feature>
<dbReference type="Pfam" id="PF01578">
    <property type="entry name" value="Cytochrom_C_asm"/>
    <property type="match status" value="1"/>
</dbReference>
<protein>
    <recommendedName>
        <fullName evidence="6">Cytochrome c biogenesis protein CcsA</fullName>
    </recommendedName>
</protein>
<evidence type="ECO:0000313" key="8">
    <source>
        <dbReference type="EMBL" id="RCJ42180.1"/>
    </source>
</evidence>
<evidence type="ECO:0000256" key="4">
    <source>
        <dbReference type="ARBA" id="ARBA00022989"/>
    </source>
</evidence>
<organism evidence="8 9">
    <name type="scientific">Nostoc minutum NIES-26</name>
    <dbReference type="NCBI Taxonomy" id="1844469"/>
    <lineage>
        <taxon>Bacteria</taxon>
        <taxon>Bacillati</taxon>
        <taxon>Cyanobacteriota</taxon>
        <taxon>Cyanophyceae</taxon>
        <taxon>Nostocales</taxon>
        <taxon>Nostocaceae</taxon>
        <taxon>Nostoc</taxon>
    </lineage>
</organism>
<dbReference type="EMBL" id="LXQD01000012">
    <property type="protein sequence ID" value="RCJ42180.1"/>
    <property type="molecule type" value="Genomic_DNA"/>
</dbReference>
<proteinExistence type="inferred from homology"/>
<evidence type="ECO:0000259" key="7">
    <source>
        <dbReference type="Pfam" id="PF01578"/>
    </source>
</evidence>
<comment type="similarity">
    <text evidence="6">Belongs to the CcmF/CycK/Ccl1/NrfE/CcsA family.</text>
</comment>
<dbReference type="NCBIfam" id="TIGR03144">
    <property type="entry name" value="cytochr_II_ccsB"/>
    <property type="match status" value="1"/>
</dbReference>
<evidence type="ECO:0000256" key="5">
    <source>
        <dbReference type="ARBA" id="ARBA00023136"/>
    </source>
</evidence>
<evidence type="ECO:0000256" key="1">
    <source>
        <dbReference type="ARBA" id="ARBA00004141"/>
    </source>
</evidence>
<evidence type="ECO:0000256" key="6">
    <source>
        <dbReference type="HAMAP-Rule" id="MF_01391"/>
    </source>
</evidence>
<dbReference type="PANTHER" id="PTHR30071">
    <property type="entry name" value="HEME EXPORTER PROTEIN C"/>
    <property type="match status" value="1"/>
</dbReference>
<dbReference type="InterPro" id="IPR017562">
    <property type="entry name" value="Cyt_c_biogenesis_CcsA"/>
</dbReference>
<dbReference type="PANTHER" id="PTHR30071:SF1">
    <property type="entry name" value="CYTOCHROME B_B6 PROTEIN-RELATED"/>
    <property type="match status" value="1"/>
</dbReference>
<dbReference type="GO" id="GO:0031676">
    <property type="term" value="C:plasma membrane-derived thylakoid membrane"/>
    <property type="evidence" value="ECO:0007669"/>
    <property type="project" value="UniProtKB-SubCell"/>
</dbReference>
<reference evidence="8" key="1">
    <citation type="submission" date="2016-04" db="EMBL/GenBank/DDBJ databases">
        <authorList>
            <person name="Tabuchi Yagui T.R."/>
        </authorList>
    </citation>
    <scope>NUCLEOTIDE SEQUENCE [LARGE SCALE GENOMIC DNA]</scope>
    <source>
        <strain evidence="8">NIES-26</strain>
    </source>
</reference>
<comment type="subunit">
    <text evidence="6">May interact with Ccs1.</text>
</comment>
<feature type="transmembrane region" description="Helical" evidence="6">
    <location>
        <begin position="135"/>
        <end position="163"/>
    </location>
</feature>
<keyword evidence="5 6" id="KW-0472">Membrane</keyword>
<evidence type="ECO:0000256" key="2">
    <source>
        <dbReference type="ARBA" id="ARBA00022692"/>
    </source>
</evidence>
<dbReference type="GO" id="GO:0020037">
    <property type="term" value="F:heme binding"/>
    <property type="evidence" value="ECO:0007669"/>
    <property type="project" value="InterPro"/>
</dbReference>
<comment type="subcellular location">
    <subcellularLocation>
        <location evidence="6">Cellular thylakoid membrane</location>
        <topology evidence="6">Multi-pass membrane protein</topology>
    </subcellularLocation>
    <subcellularLocation>
        <location evidence="1">Membrane</location>
        <topology evidence="1">Multi-pass membrane protein</topology>
    </subcellularLocation>
</comment>
<name>A0A367S2E8_9NOSO</name>
<comment type="caution">
    <text evidence="8">The sequence shown here is derived from an EMBL/GenBank/DDBJ whole genome shotgun (WGS) entry which is preliminary data.</text>
</comment>
<keyword evidence="3 6" id="KW-0201">Cytochrome c-type biogenesis</keyword>
<feature type="transmembrane region" description="Helical" evidence="6">
    <location>
        <begin position="96"/>
        <end position="115"/>
    </location>
</feature>
<evidence type="ECO:0000256" key="3">
    <source>
        <dbReference type="ARBA" id="ARBA00022748"/>
    </source>
</evidence>
<feature type="transmembrane region" description="Helical" evidence="6">
    <location>
        <begin position="12"/>
        <end position="31"/>
    </location>
</feature>
<keyword evidence="9" id="KW-1185">Reference proteome</keyword>
<feature type="transmembrane region" description="Helical" evidence="6">
    <location>
        <begin position="38"/>
        <end position="58"/>
    </location>
</feature>
<dbReference type="Proteomes" id="UP000252107">
    <property type="component" value="Unassembled WGS sequence"/>
</dbReference>
<keyword evidence="2 6" id="KW-0812">Transmembrane</keyword>
<sequence>MNLVGLQNWLDNASFAILFLTMLLYWVGAAFPTLSATAALGTAGMAIANLCIATLLGARWIEAGYFPLSNLYESLFFLTWGITTIHLIAENTSRSRLVGVVTAPVAMGIAAFATLTLPSEMQVAEPLVPALKSNWLMMHVSVMMLSYAALMVGSLLAIAFLVVTRGQNIQLQGSSVGTGGYRSNGYRLQKAGELISQPQTSLGDNNGFARFESNKNGNSNTAVLGAAIATPIQNQQSTIPNSEPLSPQRLSLAETLDNISYRIIGLGFPLLTIGIIAGAVWANEAWGSYWSWDPKETWALITWLVFAAYLHTRITRGWQGRSPAILAASGLVVVWICYLGVNLLGKGLHSYGWFF</sequence>
<dbReference type="AlphaFoldDB" id="A0A367S2E8"/>
<gene>
    <name evidence="6" type="primary">ccsA</name>
    <name evidence="8" type="ORF">A6770_08185</name>
</gene>
<dbReference type="HAMAP" id="MF_01391">
    <property type="entry name" value="CytC_CcsA"/>
    <property type="match status" value="1"/>
</dbReference>
<dbReference type="InterPro" id="IPR045062">
    <property type="entry name" value="Cyt_c_biogenesis_CcsA/CcmC"/>
</dbReference>
<keyword evidence="6" id="KW-0793">Thylakoid</keyword>
<dbReference type="GO" id="GO:0017004">
    <property type="term" value="P:cytochrome complex assembly"/>
    <property type="evidence" value="ECO:0007669"/>
    <property type="project" value="UniProtKB-UniRule"/>
</dbReference>
<comment type="function">
    <text evidence="6">Required during biogenesis of c-type cytochromes (cytochrome c6 and cytochrome f) at the step of heme attachment.</text>
</comment>
<feature type="domain" description="Cytochrome c assembly protein" evidence="7">
    <location>
        <begin position="68"/>
        <end position="349"/>
    </location>
</feature>
<keyword evidence="4 6" id="KW-1133">Transmembrane helix</keyword>
<accession>A0A367S2E8</accession>
<feature type="transmembrane region" description="Helical" evidence="6">
    <location>
        <begin position="324"/>
        <end position="345"/>
    </location>
</feature>